<dbReference type="Pfam" id="PF13185">
    <property type="entry name" value="GAF_2"/>
    <property type="match status" value="1"/>
</dbReference>
<comment type="caution">
    <text evidence="3">The sequence shown here is derived from an EMBL/GenBank/DDBJ whole genome shotgun (WGS) entry which is preliminary data.</text>
</comment>
<dbReference type="InterPro" id="IPR051448">
    <property type="entry name" value="CdaR-like_regulators"/>
</dbReference>
<evidence type="ECO:0000256" key="1">
    <source>
        <dbReference type="ARBA" id="ARBA00006754"/>
    </source>
</evidence>
<comment type="similarity">
    <text evidence="1">Belongs to the CdaR family.</text>
</comment>
<dbReference type="SMART" id="SM00065">
    <property type="entry name" value="GAF"/>
    <property type="match status" value="1"/>
</dbReference>
<dbReference type="InterPro" id="IPR025736">
    <property type="entry name" value="PucR_C-HTH_dom"/>
</dbReference>
<reference evidence="3 4" key="1">
    <citation type="journal article" date="2019" name="Int. J. Syst. Evol. Microbiol.">
        <title>The Global Catalogue of Microorganisms (GCM) 10K type strain sequencing project: providing services to taxonomists for standard genome sequencing and annotation.</title>
        <authorList>
            <consortium name="The Broad Institute Genomics Platform"/>
            <consortium name="The Broad Institute Genome Sequencing Center for Infectious Disease"/>
            <person name="Wu L."/>
            <person name="Ma J."/>
        </authorList>
    </citation>
    <scope>NUCLEOTIDE SEQUENCE [LARGE SCALE GENOMIC DNA]</scope>
    <source>
        <strain evidence="3 4">JCM 9731</strain>
    </source>
</reference>
<dbReference type="Pfam" id="PF13556">
    <property type="entry name" value="HTH_30"/>
    <property type="match status" value="1"/>
</dbReference>
<dbReference type="PANTHER" id="PTHR33744">
    <property type="entry name" value="CARBOHYDRATE DIACID REGULATOR"/>
    <property type="match status" value="1"/>
</dbReference>
<evidence type="ECO:0000313" key="3">
    <source>
        <dbReference type="EMBL" id="GAA0318970.1"/>
    </source>
</evidence>
<dbReference type="EMBL" id="BAAADJ010000005">
    <property type="protein sequence ID" value="GAA0318970.1"/>
    <property type="molecule type" value="Genomic_DNA"/>
</dbReference>
<dbReference type="InterPro" id="IPR029016">
    <property type="entry name" value="GAF-like_dom_sf"/>
</dbReference>
<dbReference type="InterPro" id="IPR041522">
    <property type="entry name" value="CdaR_GGDEF"/>
</dbReference>
<dbReference type="Proteomes" id="UP001500782">
    <property type="component" value="Unassembled WGS sequence"/>
</dbReference>
<dbReference type="PANTHER" id="PTHR33744:SF1">
    <property type="entry name" value="DNA-BINDING TRANSCRIPTIONAL ACTIVATOR ADER"/>
    <property type="match status" value="1"/>
</dbReference>
<evidence type="ECO:0000259" key="2">
    <source>
        <dbReference type="SMART" id="SM00065"/>
    </source>
</evidence>
<name>A0ABN0VWZ3_9BACI</name>
<dbReference type="InterPro" id="IPR003018">
    <property type="entry name" value="GAF"/>
</dbReference>
<evidence type="ECO:0000313" key="4">
    <source>
        <dbReference type="Proteomes" id="UP001500782"/>
    </source>
</evidence>
<dbReference type="Gene3D" id="1.10.10.2840">
    <property type="entry name" value="PucR C-terminal helix-turn-helix domain"/>
    <property type="match status" value="1"/>
</dbReference>
<sequence length="617" mass="70595">MQKSLNNLQLQYLIHVANILNSTLDIDTVVDLIISEIIPTIDGADGGILFLYDDQNQQLIPKSASRFKEQALKLAKLKPGESMTGLAFKKRKTLIFSDRNEIIAAQRTFSTFNKKIHNSSLHTTVYAAICAPIFIKEKCIGIITLDCFTKNKGFTLEDRQLLEAITHQVGIALERTTLYKEKERSIKLLESLNQEITKQNHLLSHSIEMHQRLSNIVLNGEGLNEILLYIQSTIGIPTLLLDSLGDILIYYEAEPFQFEINDLKELVLPHINNDPIQSQILTQLSEDHNFLISLFPIGSKVNPLGYLVTVSHQKLNDVANAALNHACTIISLELLKEQNLYEIEQNLKGEFIEELFQGEKFSDSLRKRAQQLNLEQDRMYQVVYIDYEPLIRNYKRAKNTNYTIHKKLLSLTQGLFLNGFATGLAVSRHNHLVIVLSYKNDSNLEKVKSFIKEKSQRFMSQVEHNFKGLTLAVSAGGIQKGLDHVYKSSEQAVRCLSYIKNKKVNDSVLFYDELGAKRLYLNNTDEDLNDFLTDILGPLLQYENQQKEEFIETLITYLDNSQKLKTTAEQLHIHLNTLSYRIKRIESILNMSLQNPNDLLNLYLAVNMYKMLQLKTG</sequence>
<gene>
    <name evidence="3" type="ORF">GCM10008967_06920</name>
</gene>
<dbReference type="Gene3D" id="3.30.450.40">
    <property type="match status" value="1"/>
</dbReference>
<dbReference type="InterPro" id="IPR042070">
    <property type="entry name" value="PucR_C-HTH_sf"/>
</dbReference>
<organism evidence="3 4">
    <name type="scientific">Bacillus carboniphilus</name>
    <dbReference type="NCBI Taxonomy" id="86663"/>
    <lineage>
        <taxon>Bacteria</taxon>
        <taxon>Bacillati</taxon>
        <taxon>Bacillota</taxon>
        <taxon>Bacilli</taxon>
        <taxon>Bacillales</taxon>
        <taxon>Bacillaceae</taxon>
        <taxon>Bacillus</taxon>
    </lineage>
</organism>
<dbReference type="Pfam" id="PF17853">
    <property type="entry name" value="GGDEF_2"/>
    <property type="match status" value="1"/>
</dbReference>
<accession>A0ABN0VWZ3</accession>
<dbReference type="SUPFAM" id="SSF55781">
    <property type="entry name" value="GAF domain-like"/>
    <property type="match status" value="1"/>
</dbReference>
<protein>
    <recommendedName>
        <fullName evidence="2">GAF domain-containing protein</fullName>
    </recommendedName>
</protein>
<feature type="domain" description="GAF" evidence="2">
    <location>
        <begin position="21"/>
        <end position="183"/>
    </location>
</feature>
<proteinExistence type="inferred from homology"/>
<dbReference type="RefSeq" id="WP_343796402.1">
    <property type="nucleotide sequence ID" value="NZ_BAAADJ010000005.1"/>
</dbReference>
<keyword evidence="4" id="KW-1185">Reference proteome</keyword>